<protein>
    <submittedName>
        <fullName evidence="2">Uncharacterized protein</fullName>
    </submittedName>
</protein>
<keyword evidence="1" id="KW-0812">Transmembrane</keyword>
<accession>A0A0F9H9P3</accession>
<feature type="transmembrane region" description="Helical" evidence="1">
    <location>
        <begin position="41"/>
        <end position="60"/>
    </location>
</feature>
<feature type="transmembrane region" description="Helical" evidence="1">
    <location>
        <begin position="66"/>
        <end position="86"/>
    </location>
</feature>
<gene>
    <name evidence="2" type="ORF">LCGC14_2025270</name>
</gene>
<keyword evidence="1" id="KW-0472">Membrane</keyword>
<evidence type="ECO:0000313" key="2">
    <source>
        <dbReference type="EMBL" id="KKL78395.1"/>
    </source>
</evidence>
<reference evidence="2" key="1">
    <citation type="journal article" date="2015" name="Nature">
        <title>Complex archaea that bridge the gap between prokaryotes and eukaryotes.</title>
        <authorList>
            <person name="Spang A."/>
            <person name="Saw J.H."/>
            <person name="Jorgensen S.L."/>
            <person name="Zaremba-Niedzwiedzka K."/>
            <person name="Martijn J."/>
            <person name="Lind A.E."/>
            <person name="van Eijk R."/>
            <person name="Schleper C."/>
            <person name="Guy L."/>
            <person name="Ettema T.J."/>
        </authorList>
    </citation>
    <scope>NUCLEOTIDE SEQUENCE</scope>
</reference>
<keyword evidence="1" id="KW-1133">Transmembrane helix</keyword>
<comment type="caution">
    <text evidence="2">The sequence shown here is derived from an EMBL/GenBank/DDBJ whole genome shotgun (WGS) entry which is preliminary data.</text>
</comment>
<proteinExistence type="predicted"/>
<dbReference type="AlphaFoldDB" id="A0A0F9H9P3"/>
<feature type="transmembrane region" description="Helical" evidence="1">
    <location>
        <begin position="12"/>
        <end position="34"/>
    </location>
</feature>
<evidence type="ECO:0000256" key="1">
    <source>
        <dbReference type="SAM" id="Phobius"/>
    </source>
</evidence>
<sequence length="88" mass="9202">MPLDFTEVLGFLAFSIIPPVFWAVGSLLALTLLANKTKMPASAAVHFGMILVLTYATALGGVFNQIGAGLAVLTGGVFVLGVIKILRR</sequence>
<dbReference type="EMBL" id="LAZR01023471">
    <property type="protein sequence ID" value="KKL78395.1"/>
    <property type="molecule type" value="Genomic_DNA"/>
</dbReference>
<organism evidence="2">
    <name type="scientific">marine sediment metagenome</name>
    <dbReference type="NCBI Taxonomy" id="412755"/>
    <lineage>
        <taxon>unclassified sequences</taxon>
        <taxon>metagenomes</taxon>
        <taxon>ecological metagenomes</taxon>
    </lineage>
</organism>
<name>A0A0F9H9P3_9ZZZZ</name>